<dbReference type="GO" id="GO:0017040">
    <property type="term" value="F:N-acylsphingosine amidohydrolase activity"/>
    <property type="evidence" value="ECO:0007669"/>
    <property type="project" value="UniProtKB-EC"/>
</dbReference>
<evidence type="ECO:0000313" key="3">
    <source>
        <dbReference type="EMBL" id="KAK8123864.1"/>
    </source>
</evidence>
<accession>A0AAW0R4S6</accession>
<dbReference type="EMBL" id="JAQQWP010000003">
    <property type="protein sequence ID" value="KAK8123864.1"/>
    <property type="molecule type" value="Genomic_DNA"/>
</dbReference>
<dbReference type="Proteomes" id="UP001392437">
    <property type="component" value="Unassembled WGS sequence"/>
</dbReference>
<dbReference type="AlphaFoldDB" id="A0AAW0R4S6"/>
<sequence>MAQRTRNNSEIPVYTIDLAAAPKLRYLEVAKDFAPLIGSLTPLFDAILEDAIPYLYLRKLARTAAEHCLTRLHDDEETQELRGISEATGVAMYLLVALNTLLDCLLGCTSGAVPVASNPRTGPPGTRLMHFRTLDWGMPSLRDVLVELEFVNSASPDPTAVLARSITYAGYVGVLTGVRFVSHPLIHLLAPWLNLMPQKGAFDLHELQT</sequence>
<dbReference type="PANTHER" id="PTHR28583:SF1">
    <property type="entry name" value="ACID CERAMIDASE"/>
    <property type="match status" value="1"/>
</dbReference>
<evidence type="ECO:0000256" key="1">
    <source>
        <dbReference type="ARBA" id="ARBA00011891"/>
    </source>
</evidence>
<organism evidence="3 4">
    <name type="scientific">Apiospora kogelbergensis</name>
    <dbReference type="NCBI Taxonomy" id="1337665"/>
    <lineage>
        <taxon>Eukaryota</taxon>
        <taxon>Fungi</taxon>
        <taxon>Dikarya</taxon>
        <taxon>Ascomycota</taxon>
        <taxon>Pezizomycotina</taxon>
        <taxon>Sordariomycetes</taxon>
        <taxon>Xylariomycetidae</taxon>
        <taxon>Amphisphaeriales</taxon>
        <taxon>Apiosporaceae</taxon>
        <taxon>Apiospora</taxon>
    </lineage>
</organism>
<feature type="domain" description="Acid ceramidase N-terminal" evidence="2">
    <location>
        <begin position="10"/>
        <end position="65"/>
    </location>
</feature>
<keyword evidence="4" id="KW-1185">Reference proteome</keyword>
<comment type="caution">
    <text evidence="3">The sequence shown here is derived from an EMBL/GenBank/DDBJ whole genome shotgun (WGS) entry which is preliminary data.</text>
</comment>
<reference evidence="3 4" key="1">
    <citation type="submission" date="2023-01" db="EMBL/GenBank/DDBJ databases">
        <title>Analysis of 21 Apiospora genomes using comparative genomics revels a genus with tremendous synthesis potential of carbohydrate active enzymes and secondary metabolites.</title>
        <authorList>
            <person name="Sorensen T."/>
        </authorList>
    </citation>
    <scope>NUCLEOTIDE SEQUENCE [LARGE SCALE GENOMIC DNA]</scope>
    <source>
        <strain evidence="3 4">CBS 117206</strain>
    </source>
</reference>
<proteinExistence type="predicted"/>
<gene>
    <name evidence="3" type="ORF">PG999_003782</name>
</gene>
<evidence type="ECO:0000313" key="4">
    <source>
        <dbReference type="Proteomes" id="UP001392437"/>
    </source>
</evidence>
<dbReference type="InterPro" id="IPR029130">
    <property type="entry name" value="Acid_ceramidase_N"/>
</dbReference>
<evidence type="ECO:0000259" key="2">
    <source>
        <dbReference type="Pfam" id="PF15508"/>
    </source>
</evidence>
<protein>
    <recommendedName>
        <fullName evidence="1">ceramidase</fullName>
        <ecNumber evidence="1">3.5.1.23</ecNumber>
    </recommendedName>
</protein>
<dbReference type="PANTHER" id="PTHR28583">
    <property type="entry name" value="ACID AMIDASE"/>
    <property type="match status" value="1"/>
</dbReference>
<dbReference type="Pfam" id="PF15508">
    <property type="entry name" value="NAAA-beta"/>
    <property type="match status" value="1"/>
</dbReference>
<dbReference type="EC" id="3.5.1.23" evidence="1"/>
<name>A0AAW0R4S6_9PEZI</name>